<protein>
    <submittedName>
        <fullName evidence="1">Putative ArsR family transcriptional regulator</fullName>
    </submittedName>
</protein>
<reference evidence="1 2" key="1">
    <citation type="submission" date="2019-06" db="EMBL/GenBank/DDBJ databases">
        <title>Sequencing the genomes of 1000 actinobacteria strains.</title>
        <authorList>
            <person name="Klenk H.-P."/>
        </authorList>
    </citation>
    <scope>NUCLEOTIDE SEQUENCE [LARGE SCALE GENOMIC DNA]</scope>
    <source>
        <strain evidence="1 2">DSM 12335</strain>
    </source>
</reference>
<dbReference type="InterPro" id="IPR011991">
    <property type="entry name" value="ArsR-like_HTH"/>
</dbReference>
<dbReference type="SUPFAM" id="SSF46785">
    <property type="entry name" value="Winged helix' DNA-binding domain"/>
    <property type="match status" value="1"/>
</dbReference>
<sequence length="207" mass="23423">MPRRTTDYRGLAESSRVRLLRAIQLSPGSTLRQLTERTGIHENTARDHLRTLEQEGLITTRPLRSGRRGRPATTYTAVDDTSTNEAAHRRVERALQKRRLLRTLLPEHDRTGGLAEAAVHQLDVLQEHLDDTGFDPEVDPRRMVVGLVPCPFHRIVSEDQELACAAHARLLQDTLAQVPGPVRLEELRPFVTPQSCEVRLAYYEASE</sequence>
<evidence type="ECO:0000313" key="2">
    <source>
        <dbReference type="Proteomes" id="UP000319516"/>
    </source>
</evidence>
<proteinExistence type="predicted"/>
<evidence type="ECO:0000313" key="1">
    <source>
        <dbReference type="EMBL" id="TQL52114.1"/>
    </source>
</evidence>
<gene>
    <name evidence="1" type="ORF">FB467_3285</name>
</gene>
<comment type="caution">
    <text evidence="1">The sequence shown here is derived from an EMBL/GenBank/DDBJ whole genome shotgun (WGS) entry which is preliminary data.</text>
</comment>
<dbReference type="EMBL" id="VFOP01000001">
    <property type="protein sequence ID" value="TQL52114.1"/>
    <property type="molecule type" value="Genomic_DNA"/>
</dbReference>
<name>A0A542YVX0_9MICO</name>
<keyword evidence="2" id="KW-1185">Reference proteome</keyword>
<accession>A0A542YVX0</accession>
<dbReference type="InterPro" id="IPR036390">
    <property type="entry name" value="WH_DNA-bd_sf"/>
</dbReference>
<dbReference type="Proteomes" id="UP000319516">
    <property type="component" value="Unassembled WGS sequence"/>
</dbReference>
<dbReference type="CDD" id="cd00090">
    <property type="entry name" value="HTH_ARSR"/>
    <property type="match status" value="1"/>
</dbReference>
<dbReference type="Pfam" id="PF13412">
    <property type="entry name" value="HTH_24"/>
    <property type="match status" value="1"/>
</dbReference>
<dbReference type="AlphaFoldDB" id="A0A542YVX0"/>
<dbReference type="Gene3D" id="1.10.10.10">
    <property type="entry name" value="Winged helix-like DNA-binding domain superfamily/Winged helix DNA-binding domain"/>
    <property type="match status" value="1"/>
</dbReference>
<dbReference type="RefSeq" id="WP_170230802.1">
    <property type="nucleotide sequence ID" value="NZ_BAAAIK010000001.1"/>
</dbReference>
<dbReference type="InterPro" id="IPR036388">
    <property type="entry name" value="WH-like_DNA-bd_sf"/>
</dbReference>
<organism evidence="1 2">
    <name type="scientific">Ornithinicoccus hortensis</name>
    <dbReference type="NCBI Taxonomy" id="82346"/>
    <lineage>
        <taxon>Bacteria</taxon>
        <taxon>Bacillati</taxon>
        <taxon>Actinomycetota</taxon>
        <taxon>Actinomycetes</taxon>
        <taxon>Micrococcales</taxon>
        <taxon>Intrasporangiaceae</taxon>
        <taxon>Ornithinicoccus</taxon>
    </lineage>
</organism>